<evidence type="ECO:0000256" key="1">
    <source>
        <dbReference type="SAM" id="MobiDB-lite"/>
    </source>
</evidence>
<dbReference type="AlphaFoldDB" id="A0A8J5TVQ9"/>
<protein>
    <submittedName>
        <fullName evidence="2">Uncharacterized protein</fullName>
    </submittedName>
</protein>
<organism evidence="2 3">
    <name type="scientific">Fusarium oxysporum f. sp. rapae</name>
    <dbReference type="NCBI Taxonomy" id="485398"/>
    <lineage>
        <taxon>Eukaryota</taxon>
        <taxon>Fungi</taxon>
        <taxon>Dikarya</taxon>
        <taxon>Ascomycota</taxon>
        <taxon>Pezizomycotina</taxon>
        <taxon>Sordariomycetes</taxon>
        <taxon>Hypocreomycetidae</taxon>
        <taxon>Hypocreales</taxon>
        <taxon>Nectriaceae</taxon>
        <taxon>Fusarium</taxon>
        <taxon>Fusarium oxysporum species complex</taxon>
    </lineage>
</organism>
<feature type="region of interest" description="Disordered" evidence="1">
    <location>
        <begin position="64"/>
        <end position="114"/>
    </location>
</feature>
<dbReference type="EMBL" id="JAELUQ010000004">
    <property type="protein sequence ID" value="KAG7415339.1"/>
    <property type="molecule type" value="Genomic_DNA"/>
</dbReference>
<gene>
    <name evidence="2" type="ORF">Forpe1208_v006887</name>
</gene>
<comment type="caution">
    <text evidence="2">The sequence shown here is derived from an EMBL/GenBank/DDBJ whole genome shotgun (WGS) entry which is preliminary data.</text>
</comment>
<feature type="compositionally biased region" description="Polar residues" evidence="1">
    <location>
        <begin position="64"/>
        <end position="76"/>
    </location>
</feature>
<name>A0A8J5TVQ9_FUSOX</name>
<evidence type="ECO:0000313" key="3">
    <source>
        <dbReference type="Proteomes" id="UP000694050"/>
    </source>
</evidence>
<proteinExistence type="predicted"/>
<dbReference type="Proteomes" id="UP000694050">
    <property type="component" value="Unassembled WGS sequence"/>
</dbReference>
<feature type="compositionally biased region" description="Basic residues" evidence="1">
    <location>
        <begin position="79"/>
        <end position="96"/>
    </location>
</feature>
<evidence type="ECO:0000313" key="2">
    <source>
        <dbReference type="EMBL" id="KAG7415339.1"/>
    </source>
</evidence>
<accession>A0A8J5TVQ9</accession>
<reference evidence="2" key="1">
    <citation type="submission" date="2021-04" db="EMBL/GenBank/DDBJ databases">
        <title>First draft genome resource for Brassicaceae pathogens Fusarium oxysporum f. sp. raphani and Fusarium oxysporum f. sp. rapae.</title>
        <authorList>
            <person name="Asai S."/>
        </authorList>
    </citation>
    <scope>NUCLEOTIDE SEQUENCE</scope>
    <source>
        <strain evidence="2">Tf1208</strain>
    </source>
</reference>
<sequence length="114" mass="12949">MDALLGNFPRTYITNTITSNEAADASVEDTDILTIFEAFLAENNQPINKTQGKKAVVQTRTESFQTAIEGEQTTPQLRREKRKAPKTPAARRRMRSHPLVDDDDEDDERRGRCQ</sequence>